<sequence length="628" mass="69867">MEGDEVELDALRKRYSRQQLEEANVEEIPFSELMAMEVLSQADILGFQEKGFLVVKDVLTEPQCRIIERRMVEVTMNLSLFAAEDFKLIEGDTYSVLINSHDQLALLRNPHCTKKLLNDNKTRRPHVSKVHGHWNLYWLPEMQTIVNSNPKIYTVHRQLYGKYQLRSSLNTIGLKPPTSLDMPALAFDAPLYEDTSHTNECLERSIKSIVCLRSPNDVEPRDSGTFELVESFHLYFELAAAFLDPETGYPDCRLPVEDPLGRAIAHLDLPALNLYIRMYTFIQRFNVRPNTPVPSMTSTAQELWPFATTSSSSSSSSLSLSPSSASAASAIPAGDAAWTQHAEMWSHALQTYHGSARRIGVPEVARQLRWTVPAGPRRPHAVPHPAQPVGAGAFLYAYCTMSKITNEALYYGSDDWKTLGKCNRNIQGAHKDSKSFNELELELFEKHYHKGYSRLYTYGTSSFALRLLFTQLQLTLVVSGLYGVYNHFRQDNLLSKALWGWDFRKPAMFKWSAYAEPGAADLPKRSQGSSTAACDVPSPDPLCSWESSPPPSGTVSATMATSSPIGTKRPRGDAADAKPAKRLAKRTTKRSAKAKATAESAGSPLLFESQPSAGASEWRAPARTMVGA</sequence>
<feature type="compositionally biased region" description="Basic and acidic residues" evidence="2">
    <location>
        <begin position="570"/>
        <end position="579"/>
    </location>
</feature>
<evidence type="ECO:0000313" key="4">
    <source>
        <dbReference type="Proteomes" id="UP000011083"/>
    </source>
</evidence>
<organism evidence="3 4">
    <name type="scientific">Acanthamoeba castellanii (strain ATCC 30010 / Neff)</name>
    <dbReference type="NCBI Taxonomy" id="1257118"/>
    <lineage>
        <taxon>Eukaryota</taxon>
        <taxon>Amoebozoa</taxon>
        <taxon>Discosea</taxon>
        <taxon>Longamoebia</taxon>
        <taxon>Centramoebida</taxon>
        <taxon>Acanthamoebidae</taxon>
        <taxon>Acanthamoeba</taxon>
    </lineage>
</organism>
<keyword evidence="1" id="KW-0175">Coiled coil</keyword>
<dbReference type="VEuPathDB" id="AmoebaDB:ACA1_112090"/>
<feature type="coiled-coil region" evidence="1">
    <location>
        <begin position="1"/>
        <end position="28"/>
    </location>
</feature>
<feature type="region of interest" description="Disordered" evidence="2">
    <location>
        <begin position="520"/>
        <end position="628"/>
    </location>
</feature>
<dbReference type="KEGG" id="acan:ACA1_112090"/>
<reference evidence="3 4" key="1">
    <citation type="journal article" date="2013" name="Genome Biol.">
        <title>Genome of Acanthamoeba castellanii highlights extensive lateral gene transfer and early evolution of tyrosine kinase signaling.</title>
        <authorList>
            <person name="Clarke M."/>
            <person name="Lohan A.J."/>
            <person name="Liu B."/>
            <person name="Lagkouvardos I."/>
            <person name="Roy S."/>
            <person name="Zafar N."/>
            <person name="Bertelli C."/>
            <person name="Schilde C."/>
            <person name="Kianianmomeni A."/>
            <person name="Burglin T.R."/>
            <person name="Frech C."/>
            <person name="Turcotte B."/>
            <person name="Kopec K.O."/>
            <person name="Synnott J.M."/>
            <person name="Choo C."/>
            <person name="Paponov I."/>
            <person name="Finkler A."/>
            <person name="Soon Heng Tan C."/>
            <person name="Hutchins A.P."/>
            <person name="Weinmeier T."/>
            <person name="Rattei T."/>
            <person name="Chu J.S."/>
            <person name="Gimenez G."/>
            <person name="Irimia M."/>
            <person name="Rigden D.J."/>
            <person name="Fitzpatrick D.A."/>
            <person name="Lorenzo-Morales J."/>
            <person name="Bateman A."/>
            <person name="Chiu C.H."/>
            <person name="Tang P."/>
            <person name="Hegemann P."/>
            <person name="Fromm H."/>
            <person name="Raoult D."/>
            <person name="Greub G."/>
            <person name="Miranda-Saavedra D."/>
            <person name="Chen N."/>
            <person name="Nash P."/>
            <person name="Ginger M.L."/>
            <person name="Horn M."/>
            <person name="Schaap P."/>
            <person name="Caler L."/>
            <person name="Loftus B."/>
        </authorList>
    </citation>
    <scope>NUCLEOTIDE SEQUENCE [LARGE SCALE GENOMIC DNA]</scope>
    <source>
        <strain evidence="3 4">Neff</strain>
    </source>
</reference>
<dbReference type="Proteomes" id="UP000011083">
    <property type="component" value="Unassembled WGS sequence"/>
</dbReference>
<feature type="compositionally biased region" description="Basic residues" evidence="2">
    <location>
        <begin position="580"/>
        <end position="593"/>
    </location>
</feature>
<evidence type="ECO:0000256" key="2">
    <source>
        <dbReference type="SAM" id="MobiDB-lite"/>
    </source>
</evidence>
<dbReference type="GeneID" id="14920773"/>
<keyword evidence="4" id="KW-1185">Reference proteome</keyword>
<feature type="compositionally biased region" description="Polar residues" evidence="2">
    <location>
        <begin position="553"/>
        <end position="565"/>
    </location>
</feature>
<proteinExistence type="predicted"/>
<dbReference type="AlphaFoldDB" id="L8H627"/>
<dbReference type="RefSeq" id="XP_004342045.1">
    <property type="nucleotide sequence ID" value="XM_004341996.1"/>
</dbReference>
<gene>
    <name evidence="3" type="ORF">ACA1_112090</name>
</gene>
<feature type="compositionally biased region" description="Low complexity" evidence="2">
    <location>
        <begin position="594"/>
        <end position="603"/>
    </location>
</feature>
<name>L8H627_ACACF</name>
<evidence type="ECO:0000256" key="1">
    <source>
        <dbReference type="SAM" id="Coils"/>
    </source>
</evidence>
<evidence type="ECO:0000313" key="3">
    <source>
        <dbReference type="EMBL" id="ELR19936.1"/>
    </source>
</evidence>
<protein>
    <submittedName>
        <fullName evidence="3">Uncharacterized protein</fullName>
    </submittedName>
</protein>
<accession>L8H627</accession>
<dbReference type="EMBL" id="KB007926">
    <property type="protein sequence ID" value="ELR19936.1"/>
    <property type="molecule type" value="Genomic_DNA"/>
</dbReference>